<accession>S3YG41</accession>
<dbReference type="Proteomes" id="UP000014614">
    <property type="component" value="Unassembled WGS sequence"/>
</dbReference>
<sequence length="195" mass="22479">MRLPLTGLLGCGLLRVFRAACRLSPISCVCSFLLCRCFFVSFSLPFSVCISFPCMCPYWFLPVPLVLLAFFLCPTPGCRACRDPGVRRAETRMSNMSRPGCHTIPFRISVFSFSLPLFLSARMRIYYNVSLLPGFPSSLKNMFFNTFVNQRFIKMFKKNAKKSPYIFGVYVIKSYFCTRFREREQRCFDILTGTV</sequence>
<dbReference type="AlphaFoldDB" id="S3YG41"/>
<gene>
    <name evidence="1" type="ORF">HMPREF1181_00789</name>
</gene>
<organism evidence="1 2">
    <name type="scientific">Bacteroides stercoris CC31F</name>
    <dbReference type="NCBI Taxonomy" id="1073351"/>
    <lineage>
        <taxon>Bacteria</taxon>
        <taxon>Pseudomonadati</taxon>
        <taxon>Bacteroidota</taxon>
        <taxon>Bacteroidia</taxon>
        <taxon>Bacteroidales</taxon>
        <taxon>Bacteroidaceae</taxon>
        <taxon>Bacteroides</taxon>
    </lineage>
</organism>
<comment type="caution">
    <text evidence="1">The sequence shown here is derived from an EMBL/GenBank/DDBJ whole genome shotgun (WGS) entry which is preliminary data.</text>
</comment>
<proteinExistence type="predicted"/>
<evidence type="ECO:0000313" key="1">
    <source>
        <dbReference type="EMBL" id="EPH21311.1"/>
    </source>
</evidence>
<evidence type="ECO:0000313" key="2">
    <source>
        <dbReference type="Proteomes" id="UP000014614"/>
    </source>
</evidence>
<protein>
    <submittedName>
        <fullName evidence="1">Uncharacterized protein</fullName>
    </submittedName>
</protein>
<name>S3YG41_BACSE</name>
<dbReference type="HOGENOM" id="CLU_1393908_0_0_10"/>
<reference evidence="1 2" key="1">
    <citation type="submission" date="2013-05" db="EMBL/GenBank/DDBJ databases">
        <title>The Genome Sequence of Bacteroides stercoris CC31F.</title>
        <authorList>
            <consortium name="The Broad Institute Genomics Platform"/>
            <person name="Earl A."/>
            <person name="Ward D."/>
            <person name="Feldgarden M."/>
            <person name="Gevers D."/>
            <person name="Oliphant K."/>
            <person name="Allen-Vercoe E."/>
            <person name="Walker B."/>
            <person name="Young S."/>
            <person name="Zeng Q."/>
            <person name="Gargeya S."/>
            <person name="Fitzgerald M."/>
            <person name="Haas B."/>
            <person name="Abouelleil A."/>
            <person name="Allen A.W."/>
            <person name="Alvarado L."/>
            <person name="Arachchi H.M."/>
            <person name="Berlin A.M."/>
            <person name="Chapman S.B."/>
            <person name="Gainer-Dewar J."/>
            <person name="Goldberg J."/>
            <person name="Griggs A."/>
            <person name="Gujja S."/>
            <person name="Hansen M."/>
            <person name="Howarth C."/>
            <person name="Imamovic A."/>
            <person name="Ireland A."/>
            <person name="Larimer J."/>
            <person name="McCowan C."/>
            <person name="Murphy C."/>
            <person name="Pearson M."/>
            <person name="Poon T.W."/>
            <person name="Priest M."/>
            <person name="Roberts A."/>
            <person name="Saif S."/>
            <person name="Shea T."/>
            <person name="Sisk P."/>
            <person name="Sykes S."/>
            <person name="Wortman J."/>
            <person name="Nusbaum C."/>
            <person name="Birren B."/>
        </authorList>
    </citation>
    <scope>NUCLEOTIDE SEQUENCE [LARGE SCALE GENOMIC DNA]</scope>
    <source>
        <strain evidence="1 2">CC31F</strain>
    </source>
</reference>
<dbReference type="EMBL" id="ATFP01000012">
    <property type="protein sequence ID" value="EPH21311.1"/>
    <property type="molecule type" value="Genomic_DNA"/>
</dbReference>